<sequence>MNFEDAHFLVRCLRYRFRTERLQLKTLLSLNLRGGTVVDIGANKGIYCYWLARAVGPSGNVVAFEPQPEMARYIADRKQTFKLKNVKVLHTALSKEAGTATLTRRRVGDGSASLEPSRQQIDQLQVTLATLDSMHMPNLRFIKCDVEGHELNVFSGAEQTIKTCRPVIQFEAVPAEAAELFSYFEGLGYSGVMFLGDRYLPCNNPDKVEHYKFGLGGHRDFLFFPPEAIGSTIPTTVSRRFPK</sequence>
<dbReference type="CDD" id="cd02440">
    <property type="entry name" value="AdoMet_MTases"/>
    <property type="match status" value="1"/>
</dbReference>
<proteinExistence type="predicted"/>
<dbReference type="InterPro" id="IPR052514">
    <property type="entry name" value="SAM-dependent_MTase"/>
</dbReference>
<dbReference type="InterPro" id="IPR029063">
    <property type="entry name" value="SAM-dependent_MTases_sf"/>
</dbReference>
<evidence type="ECO:0000313" key="4">
    <source>
        <dbReference type="EMBL" id="BCE92163.1"/>
    </source>
</evidence>
<protein>
    <recommendedName>
        <fullName evidence="1">Methyltransferase FkbM domain-containing protein</fullName>
    </recommendedName>
</protein>
<dbReference type="EMBL" id="AP023094">
    <property type="protein sequence ID" value="BCE48647.1"/>
    <property type="molecule type" value="Genomic_DNA"/>
</dbReference>
<dbReference type="Pfam" id="PF05050">
    <property type="entry name" value="Methyltransf_21"/>
    <property type="match status" value="1"/>
</dbReference>
<accession>A0A810CW25</accession>
<dbReference type="InterPro" id="IPR006342">
    <property type="entry name" value="FkbM_mtfrase"/>
</dbReference>
<reference evidence="4" key="2">
    <citation type="submission" date="2020-05" db="EMBL/GenBank/DDBJ databases">
        <title>Complete genome sequence of Bradyrhizobium diazoefficiens XF10 isolated from soybean nodule.</title>
        <authorList>
            <person name="Noda R."/>
            <person name="Kakizaki K."/>
            <person name="Minamisawa K."/>
        </authorList>
    </citation>
    <scope>NUCLEOTIDE SEQUENCE</scope>
    <source>
        <strain evidence="4">XF10</strain>
    </source>
</reference>
<reference evidence="2" key="1">
    <citation type="submission" date="2020-05" db="EMBL/GenBank/DDBJ databases">
        <title>Complete genome sequence of Bradyrhizobium diazoefficiens XF1 isolated from soybean nodule.</title>
        <authorList>
            <person name="Noda R."/>
            <person name="Kakizaki K."/>
            <person name="Minamisawa K."/>
        </authorList>
    </citation>
    <scope>NUCLEOTIDE SEQUENCE</scope>
    <source>
        <strain evidence="2">XF1</strain>
    </source>
</reference>
<name>A0A810CW25_9BRAD</name>
<feature type="domain" description="Methyltransferase FkbM" evidence="1">
    <location>
        <begin position="39"/>
        <end position="189"/>
    </location>
</feature>
<dbReference type="Gene3D" id="3.40.50.150">
    <property type="entry name" value="Vaccinia Virus protein VP39"/>
    <property type="match status" value="1"/>
</dbReference>
<organism evidence="4">
    <name type="scientific">Bradyrhizobium diazoefficiens</name>
    <dbReference type="NCBI Taxonomy" id="1355477"/>
    <lineage>
        <taxon>Bacteria</taxon>
        <taxon>Pseudomonadati</taxon>
        <taxon>Pseudomonadota</taxon>
        <taxon>Alphaproteobacteria</taxon>
        <taxon>Hyphomicrobiales</taxon>
        <taxon>Nitrobacteraceae</taxon>
        <taxon>Bradyrhizobium</taxon>
    </lineage>
</organism>
<reference evidence="3" key="3">
    <citation type="submission" date="2020-05" db="EMBL/GenBank/DDBJ databases">
        <title>Complete genome sequence of Bradyrhizobium diazoefficiens XF4 isolated from soybean nodule.</title>
        <authorList>
            <person name="Noda R."/>
            <person name="Kakizaki K."/>
            <person name="Minamisawa K."/>
        </authorList>
    </citation>
    <scope>NUCLEOTIDE SEQUENCE</scope>
    <source>
        <strain evidence="3">XF4</strain>
    </source>
</reference>
<gene>
    <name evidence="4" type="ORF">XF10B_49610</name>
    <name evidence="2" type="ORF">XF1B_50640</name>
    <name evidence="3" type="ORF">XF4B_49960</name>
</gene>
<dbReference type="EMBL" id="AP023091">
    <property type="protein sequence ID" value="BCE22383.1"/>
    <property type="molecule type" value="Genomic_DNA"/>
</dbReference>
<evidence type="ECO:0000313" key="2">
    <source>
        <dbReference type="EMBL" id="BCE22383.1"/>
    </source>
</evidence>
<dbReference type="EMBL" id="AP023099">
    <property type="protein sequence ID" value="BCE92163.1"/>
    <property type="molecule type" value="Genomic_DNA"/>
</dbReference>
<dbReference type="PANTHER" id="PTHR34203">
    <property type="entry name" value="METHYLTRANSFERASE, FKBM FAMILY PROTEIN"/>
    <property type="match status" value="1"/>
</dbReference>
<evidence type="ECO:0000313" key="3">
    <source>
        <dbReference type="EMBL" id="BCE48647.1"/>
    </source>
</evidence>
<dbReference type="AlphaFoldDB" id="A0A810CW25"/>
<dbReference type="SUPFAM" id="SSF53335">
    <property type="entry name" value="S-adenosyl-L-methionine-dependent methyltransferases"/>
    <property type="match status" value="1"/>
</dbReference>
<dbReference type="NCBIfam" id="TIGR01444">
    <property type="entry name" value="fkbM_fam"/>
    <property type="match status" value="1"/>
</dbReference>
<dbReference type="PANTHER" id="PTHR34203:SF15">
    <property type="entry name" value="SLL1173 PROTEIN"/>
    <property type="match status" value="1"/>
</dbReference>
<dbReference type="RefSeq" id="WP_304563602.1">
    <property type="nucleotide sequence ID" value="NZ_CP124748.1"/>
</dbReference>
<evidence type="ECO:0000259" key="1">
    <source>
        <dbReference type="Pfam" id="PF05050"/>
    </source>
</evidence>